<reference evidence="3 4" key="1">
    <citation type="submission" date="2018-06" db="EMBL/GenBank/DDBJ databases">
        <authorList>
            <consortium name="Pathogen Informatics"/>
            <person name="Doyle S."/>
        </authorList>
    </citation>
    <scope>NUCLEOTIDE SEQUENCE [LARGE SCALE GENOMIC DNA]</scope>
    <source>
        <strain evidence="3 4">NCTC11842</strain>
    </source>
</reference>
<sequence length="131" mass="14797">MIPQRRPRRFAWLGLFAMAMAFVAPVVSQALAAHHVHRHEHHHDGMTHSLDKQPSVSNTLQITQTPHWVYVWEKCGYCDLLFNNPPLSSEFVMRPPRTLYDSPVYLGLAARGFARLPVFIGAMTRAPPAGV</sequence>
<feature type="chain" id="PRO_5016003302" evidence="1">
    <location>
        <begin position="33"/>
        <end position="131"/>
    </location>
</feature>
<dbReference type="Pfam" id="PF11162">
    <property type="entry name" value="DUF2946"/>
    <property type="match status" value="1"/>
</dbReference>
<dbReference type="EMBL" id="JADMCD010000002">
    <property type="protein sequence ID" value="MBF8640199.1"/>
    <property type="molecule type" value="Genomic_DNA"/>
</dbReference>
<dbReference type="InterPro" id="IPR021333">
    <property type="entry name" value="DUF2946"/>
</dbReference>
<gene>
    <name evidence="2" type="ORF">IRZ65_05860</name>
    <name evidence="3" type="ORF">NCTC11842_01254</name>
</gene>
<proteinExistence type="predicted"/>
<organism evidence="3 4">
    <name type="scientific">Pseudomonas luteola</name>
    <dbReference type="NCBI Taxonomy" id="47886"/>
    <lineage>
        <taxon>Bacteria</taxon>
        <taxon>Pseudomonadati</taxon>
        <taxon>Pseudomonadota</taxon>
        <taxon>Gammaproteobacteria</taxon>
        <taxon>Pseudomonadales</taxon>
        <taxon>Pseudomonadaceae</taxon>
        <taxon>Pseudomonas</taxon>
    </lineage>
</organism>
<dbReference type="AlphaFoldDB" id="A0A2X2C9K1"/>
<evidence type="ECO:0000256" key="1">
    <source>
        <dbReference type="SAM" id="SignalP"/>
    </source>
</evidence>
<dbReference type="EMBL" id="UAUF01000009">
    <property type="protein sequence ID" value="SPZ03913.1"/>
    <property type="molecule type" value="Genomic_DNA"/>
</dbReference>
<keyword evidence="5" id="KW-1185">Reference proteome</keyword>
<protein>
    <submittedName>
        <fullName evidence="2">DUF2946 domain-containing protein</fullName>
    </submittedName>
    <submittedName>
        <fullName evidence="3">Putative multicopper oxidase</fullName>
    </submittedName>
</protein>
<dbReference type="RefSeq" id="WP_010795243.1">
    <property type="nucleotide sequence ID" value="NZ_CP069262.1"/>
</dbReference>
<evidence type="ECO:0000313" key="2">
    <source>
        <dbReference type="EMBL" id="MBF8640199.1"/>
    </source>
</evidence>
<reference evidence="2 5" key="2">
    <citation type="submission" date="2020-10" db="EMBL/GenBank/DDBJ databases">
        <title>Genome sequences of Pseudomonas isolates.</title>
        <authorList>
            <person name="Wessels L."/>
            <person name="Reich F."/>
            <person name="Hammerl J."/>
        </authorList>
    </citation>
    <scope>NUCLEOTIDE SEQUENCE [LARGE SCALE GENOMIC DNA]</scope>
    <source>
        <strain evidence="2 5">20-MO00624-0</strain>
    </source>
</reference>
<feature type="signal peptide" evidence="1">
    <location>
        <begin position="1"/>
        <end position="32"/>
    </location>
</feature>
<name>A0A2X2C9K1_PSELU</name>
<accession>A0A2X2C9K1</accession>
<dbReference type="Proteomes" id="UP000626180">
    <property type="component" value="Unassembled WGS sequence"/>
</dbReference>
<evidence type="ECO:0000313" key="5">
    <source>
        <dbReference type="Proteomes" id="UP000626180"/>
    </source>
</evidence>
<evidence type="ECO:0000313" key="3">
    <source>
        <dbReference type="EMBL" id="SPZ03913.1"/>
    </source>
</evidence>
<evidence type="ECO:0000313" key="4">
    <source>
        <dbReference type="Proteomes" id="UP000250443"/>
    </source>
</evidence>
<dbReference type="Proteomes" id="UP000250443">
    <property type="component" value="Unassembled WGS sequence"/>
</dbReference>
<keyword evidence="1" id="KW-0732">Signal</keyword>